<keyword evidence="4" id="KW-1185">Reference proteome</keyword>
<dbReference type="Proteomes" id="UP000184268">
    <property type="component" value="Unassembled WGS sequence"/>
</dbReference>
<feature type="domain" description="ApaG" evidence="2">
    <location>
        <begin position="5"/>
        <end position="128"/>
    </location>
</feature>
<dbReference type="InterPro" id="IPR036767">
    <property type="entry name" value="ApaG_sf"/>
</dbReference>
<dbReference type="GO" id="GO:0070987">
    <property type="term" value="P:error-free translesion synthesis"/>
    <property type="evidence" value="ECO:0007669"/>
    <property type="project" value="TreeGrafter"/>
</dbReference>
<dbReference type="PANTHER" id="PTHR14289">
    <property type="entry name" value="F-BOX ONLY PROTEIN 3"/>
    <property type="match status" value="1"/>
</dbReference>
<reference evidence="3 4" key="1">
    <citation type="submission" date="2016-11" db="EMBL/GenBank/DDBJ databases">
        <authorList>
            <person name="Jaros S."/>
            <person name="Januszkiewicz K."/>
            <person name="Wedrychowicz H."/>
        </authorList>
    </citation>
    <scope>NUCLEOTIDE SEQUENCE [LARGE SCALE GENOMIC DNA]</scope>
    <source>
        <strain evidence="3 4">DSM 16917</strain>
    </source>
</reference>
<evidence type="ECO:0000313" key="3">
    <source>
        <dbReference type="EMBL" id="SHI24831.1"/>
    </source>
</evidence>
<dbReference type="EMBL" id="FQXG01000013">
    <property type="protein sequence ID" value="SHI24831.1"/>
    <property type="molecule type" value="Genomic_DNA"/>
</dbReference>
<accession>A0A1M5ZL00</accession>
<protein>
    <submittedName>
        <fullName evidence="3">ApaG protein</fullName>
    </submittedName>
</protein>
<dbReference type="RefSeq" id="WP_067665277.1">
    <property type="nucleotide sequence ID" value="NZ_FQXG01000013.1"/>
</dbReference>
<feature type="region of interest" description="Disordered" evidence="1">
    <location>
        <begin position="60"/>
        <end position="83"/>
    </location>
</feature>
<dbReference type="OrthoDB" id="9795226at2"/>
<organism evidence="3 4">
    <name type="scientific">Ferrimonas marina</name>
    <dbReference type="NCBI Taxonomy" id="299255"/>
    <lineage>
        <taxon>Bacteria</taxon>
        <taxon>Pseudomonadati</taxon>
        <taxon>Pseudomonadota</taxon>
        <taxon>Gammaproteobacteria</taxon>
        <taxon>Alteromonadales</taxon>
        <taxon>Ferrimonadaceae</taxon>
        <taxon>Ferrimonas</taxon>
    </lineage>
</organism>
<evidence type="ECO:0000259" key="2">
    <source>
        <dbReference type="PROSITE" id="PS51087"/>
    </source>
</evidence>
<dbReference type="PROSITE" id="PS51087">
    <property type="entry name" value="APAG"/>
    <property type="match status" value="1"/>
</dbReference>
<dbReference type="STRING" id="299255.SAMN02745129_0377"/>
<sequence length="128" mass="13988">MANDPTALSPLHIEVATQYAPEHSEPAKGVYLFLYTITLRNHGDDTLKLERRHWFITDGNGERSEVEGPGVVGETPTLSPGTQYRYTSSVTLPTPVGTMQGFYTLSCNGQEVRAPIAPFSLSQPGTLH</sequence>
<evidence type="ECO:0000313" key="4">
    <source>
        <dbReference type="Proteomes" id="UP000184268"/>
    </source>
</evidence>
<gene>
    <name evidence="3" type="ORF">SAMN02745129_0377</name>
</gene>
<dbReference type="Gene3D" id="2.60.40.1470">
    <property type="entry name" value="ApaG domain"/>
    <property type="match status" value="1"/>
</dbReference>
<name>A0A1M5ZL00_9GAMM</name>
<dbReference type="InterPro" id="IPR007474">
    <property type="entry name" value="ApaG_domain"/>
</dbReference>
<dbReference type="Pfam" id="PF04379">
    <property type="entry name" value="DUF525"/>
    <property type="match status" value="1"/>
</dbReference>
<dbReference type="NCBIfam" id="NF003967">
    <property type="entry name" value="PRK05461.1"/>
    <property type="match status" value="1"/>
</dbReference>
<dbReference type="SUPFAM" id="SSF110069">
    <property type="entry name" value="ApaG-like"/>
    <property type="match status" value="1"/>
</dbReference>
<proteinExistence type="predicted"/>
<dbReference type="AlphaFoldDB" id="A0A1M5ZL00"/>
<evidence type="ECO:0000256" key="1">
    <source>
        <dbReference type="SAM" id="MobiDB-lite"/>
    </source>
</evidence>
<dbReference type="PANTHER" id="PTHR14289:SF16">
    <property type="entry name" value="POLYMERASE DELTA-INTERACTING PROTEIN 2"/>
    <property type="match status" value="1"/>
</dbReference>